<dbReference type="EMBL" id="JAPFFF010000027">
    <property type="protein sequence ID" value="KAK8848090.1"/>
    <property type="molecule type" value="Genomic_DNA"/>
</dbReference>
<keyword evidence="3" id="KW-0175">Coiled coil</keyword>
<organism evidence="4 5">
    <name type="scientific">Tritrichomonas musculus</name>
    <dbReference type="NCBI Taxonomy" id="1915356"/>
    <lineage>
        <taxon>Eukaryota</taxon>
        <taxon>Metamonada</taxon>
        <taxon>Parabasalia</taxon>
        <taxon>Tritrichomonadida</taxon>
        <taxon>Tritrichomonadidae</taxon>
        <taxon>Tritrichomonas</taxon>
    </lineage>
</organism>
<gene>
    <name evidence="4" type="ORF">M9Y10_019146</name>
</gene>
<reference evidence="4 5" key="1">
    <citation type="submission" date="2024-04" db="EMBL/GenBank/DDBJ databases">
        <title>Tritrichomonas musculus Genome.</title>
        <authorList>
            <person name="Alves-Ferreira E."/>
            <person name="Grigg M."/>
            <person name="Lorenzi H."/>
            <person name="Galac M."/>
        </authorList>
    </citation>
    <scope>NUCLEOTIDE SEQUENCE [LARGE SCALE GENOMIC DNA]</scope>
    <source>
        <strain evidence="4 5">EAF2021</strain>
    </source>
</reference>
<dbReference type="PANTHER" id="PTHR13073:SF0">
    <property type="entry name" value="BIOGENESIS OF LYSOSOME-RELATED ORGANELLES COMPLEX 1 SUBUNIT 1"/>
    <property type="match status" value="1"/>
</dbReference>
<feature type="coiled-coil region" evidence="3">
    <location>
        <begin position="2"/>
        <end position="67"/>
    </location>
</feature>
<dbReference type="Pfam" id="PF06320">
    <property type="entry name" value="GCN5L1"/>
    <property type="match status" value="1"/>
</dbReference>
<comment type="caution">
    <text evidence="4">The sequence shown here is derived from an EMBL/GenBank/DDBJ whole genome shotgun (WGS) entry which is preliminary data.</text>
</comment>
<protein>
    <recommendedName>
        <fullName evidence="2">Biogenesis of lysosome-related organelles complex 1 subunit 1</fullName>
    </recommendedName>
</protein>
<evidence type="ECO:0000313" key="5">
    <source>
        <dbReference type="Proteomes" id="UP001470230"/>
    </source>
</evidence>
<dbReference type="InterPro" id="IPR009395">
    <property type="entry name" value="BLOC1S1"/>
</dbReference>
<name>A0ABR2HIM9_9EUKA</name>
<sequence length="121" mass="14151">MFEEITQEHKALQQQKKQQLKALESKIIDQSLPALNDAVFSKINRGADQITNNQKEIDRRCRQVRDEWNSFNKELDRWSSLISELDKEIKSIGDVKSWSQQIQADVKEIVDHLQQKNAETS</sequence>
<proteinExistence type="inferred from homology"/>
<evidence type="ECO:0000313" key="4">
    <source>
        <dbReference type="EMBL" id="KAK8848090.1"/>
    </source>
</evidence>
<comment type="similarity">
    <text evidence="1">Belongs to the BLOC1S1 family.</text>
</comment>
<evidence type="ECO:0000256" key="1">
    <source>
        <dbReference type="ARBA" id="ARBA00007133"/>
    </source>
</evidence>
<evidence type="ECO:0000256" key="3">
    <source>
        <dbReference type="SAM" id="Coils"/>
    </source>
</evidence>
<accession>A0ABR2HIM9</accession>
<dbReference type="PANTHER" id="PTHR13073">
    <property type="entry name" value="BLOC-1 COMPLEX SUBUNIT 1"/>
    <property type="match status" value="1"/>
</dbReference>
<keyword evidence="5" id="KW-1185">Reference proteome</keyword>
<dbReference type="Proteomes" id="UP001470230">
    <property type="component" value="Unassembled WGS sequence"/>
</dbReference>
<evidence type="ECO:0000256" key="2">
    <source>
        <dbReference type="ARBA" id="ARBA00019577"/>
    </source>
</evidence>